<keyword evidence="4" id="KW-0862">Zinc</keyword>
<dbReference type="InterPro" id="IPR001841">
    <property type="entry name" value="Znf_RING"/>
</dbReference>
<name>A0A093VCB8_TALMA</name>
<evidence type="ECO:0000256" key="6">
    <source>
        <dbReference type="ARBA" id="ARBA00023098"/>
    </source>
</evidence>
<evidence type="ECO:0000256" key="3">
    <source>
        <dbReference type="ARBA" id="ARBA00022801"/>
    </source>
</evidence>
<keyword evidence="3 8" id="KW-0378">Hydrolase</keyword>
<dbReference type="Pfam" id="PF01734">
    <property type="entry name" value="Patatin"/>
    <property type="match status" value="1"/>
</dbReference>
<dbReference type="PROSITE" id="PS00518">
    <property type="entry name" value="ZF_RING_1"/>
    <property type="match status" value="1"/>
</dbReference>
<evidence type="ECO:0000256" key="8">
    <source>
        <dbReference type="PROSITE-ProRule" id="PRU01161"/>
    </source>
</evidence>
<keyword evidence="2 7" id="KW-0863">Zinc-finger</keyword>
<keyword evidence="5 8" id="KW-0442">Lipid degradation</keyword>
<feature type="short sequence motif" description="DGA/G" evidence="8">
    <location>
        <begin position="609"/>
        <end position="611"/>
    </location>
</feature>
<dbReference type="HOGENOM" id="CLU_003059_1_1_1"/>
<comment type="caution">
    <text evidence="11">The sequence shown here is derived from an EMBL/GenBank/DDBJ whole genome shotgun (WGS) entry which is preliminary data.</text>
</comment>
<dbReference type="PROSITE" id="PS50089">
    <property type="entry name" value="ZF_RING_2"/>
    <property type="match status" value="1"/>
</dbReference>
<dbReference type="SUPFAM" id="SSF52151">
    <property type="entry name" value="FabD/lysophospholipase-like"/>
    <property type="match status" value="1"/>
</dbReference>
<keyword evidence="1" id="KW-0479">Metal-binding</keyword>
<feature type="domain" description="PNPLA" evidence="10">
    <location>
        <begin position="441"/>
        <end position="622"/>
    </location>
</feature>
<dbReference type="PANTHER" id="PTHR24185:SF1">
    <property type="entry name" value="CALCIUM-INDEPENDENT PHOSPHOLIPASE A2-GAMMA"/>
    <property type="match status" value="1"/>
</dbReference>
<organism evidence="11">
    <name type="scientific">Talaromyces marneffei PM1</name>
    <dbReference type="NCBI Taxonomy" id="1077442"/>
    <lineage>
        <taxon>Eukaryota</taxon>
        <taxon>Fungi</taxon>
        <taxon>Dikarya</taxon>
        <taxon>Ascomycota</taxon>
        <taxon>Pezizomycotina</taxon>
        <taxon>Eurotiomycetes</taxon>
        <taxon>Eurotiomycetidae</taxon>
        <taxon>Eurotiales</taxon>
        <taxon>Trichocomaceae</taxon>
        <taxon>Talaromyces</taxon>
        <taxon>Talaromyces sect. Talaromyces</taxon>
    </lineage>
</organism>
<dbReference type="GO" id="GO:0016042">
    <property type="term" value="P:lipid catabolic process"/>
    <property type="evidence" value="ECO:0007669"/>
    <property type="project" value="UniProtKB-UniRule"/>
</dbReference>
<proteinExistence type="predicted"/>
<dbReference type="GO" id="GO:0047499">
    <property type="term" value="F:calcium-independent phospholipase A2 activity"/>
    <property type="evidence" value="ECO:0007669"/>
    <property type="project" value="TreeGrafter"/>
</dbReference>
<sequence>MSCRHISWIEVVEDRSSGEQLIINTTRLDRIIQELPDSYKQSPRLVHFIGTKNKDQALKNVFPNNNFGRQYEKGDTNLRIDNTTINTASPLLIADSNPFRGFSAGYRAQCHINHGHPISWDLDGSLIADAIFTRLLFPFSDLVCVFADDFASLESPLDSLRDEDFRSMLHYNGCDPREMFSTVKIFRLAGEYLSPPARYQRLKDQVYELTSQRYLTRKEMGYDFSFTHFAAFFDRAVIYTAKNQTPFNFITLSRLGLPSMIDDMDHVKSFLNLALGFDGPYEAIASLLASCILVDAYPYRMHQFAHKTILDFVYRDKLIEALNSSLTLDCAHFIVSRIEINLIKYQEDMQNGKTSLELHAKNMKDLAHFFAEYRTNKSCLFCLARSPERHLSCGHSICDVCIRRFGKEVTGRQDRYAVTCTLDNGKLTADLKPKTAGVRMISIDGGGTRGIAPLAFLNMVEDLMPGCPLHEQIDYAAGSSSGNALSLGRGNGNLKKANSYFFQWQRDASKDQRMRMNGFYDESNLESILQDMFPGRLFDHLPNTVSGTRFALTATSTGNSRWIFGNYNAEIFEPRNDYEMVRVDNVQHEVYAWEAGRATSAAPVGTYWDGGLVFPDPVRLAMFESERLWPESIPDVVISLGTGIQPKTKGDRNSLHRLWAGFMDMLDGQSHSRDTEKGLERYIRGSFFRLNTILQRPIRLDNLKDLEELSRAVHISPKSRRDTENVALSLLLSNFYLSLDKRPRFESGLWHYSASILCRTDCKAVLSALNNLCPSSKKFTTESCILGEFSPDDICESCCRYRKQVVLTVRHPDEYITISVNLDNGIQRKISGFPQRMSWFQEQEGLNNKFGTEDHDGPGALQCSICNFQSLPHKRVAYASSNRREKRVRF</sequence>
<evidence type="ECO:0000256" key="2">
    <source>
        <dbReference type="ARBA" id="ARBA00022771"/>
    </source>
</evidence>
<dbReference type="EMBL" id="JPOX01000008">
    <property type="protein sequence ID" value="KFX50187.1"/>
    <property type="molecule type" value="Genomic_DNA"/>
</dbReference>
<dbReference type="InterPro" id="IPR016035">
    <property type="entry name" value="Acyl_Trfase/lysoPLipase"/>
</dbReference>
<dbReference type="CDD" id="cd07199">
    <property type="entry name" value="Pat17_PNPLA8_PNPLA9_like"/>
    <property type="match status" value="1"/>
</dbReference>
<gene>
    <name evidence="11" type="ORF">GQ26_0083280</name>
</gene>
<dbReference type="InterPro" id="IPR002641">
    <property type="entry name" value="PNPLA_dom"/>
</dbReference>
<feature type="active site" description="Nucleophile" evidence="8">
    <location>
        <position position="480"/>
    </location>
</feature>
<dbReference type="Gene3D" id="3.40.1090.10">
    <property type="entry name" value="Cytosolic phospholipase A2 catalytic domain"/>
    <property type="match status" value="1"/>
</dbReference>
<dbReference type="GO" id="GO:0016020">
    <property type="term" value="C:membrane"/>
    <property type="evidence" value="ECO:0007669"/>
    <property type="project" value="TreeGrafter"/>
</dbReference>
<evidence type="ECO:0000256" key="5">
    <source>
        <dbReference type="ARBA" id="ARBA00022963"/>
    </source>
</evidence>
<evidence type="ECO:0000259" key="9">
    <source>
        <dbReference type="PROSITE" id="PS50089"/>
    </source>
</evidence>
<dbReference type="AlphaFoldDB" id="A0A093VCB8"/>
<feature type="domain" description="RING-type" evidence="9">
    <location>
        <begin position="379"/>
        <end position="424"/>
    </location>
</feature>
<evidence type="ECO:0000256" key="1">
    <source>
        <dbReference type="ARBA" id="ARBA00022723"/>
    </source>
</evidence>
<reference evidence="11" key="1">
    <citation type="journal article" date="2014" name="PLoS Genet.">
        <title>Signature Gene Expression Reveals Novel Clues to the Molecular Mechanisms of Dimorphic Transition in Penicillium marneffei.</title>
        <authorList>
            <person name="Yang E."/>
            <person name="Wang G."/>
            <person name="Cai J."/>
            <person name="Woo P.C."/>
            <person name="Lau S.K."/>
            <person name="Yuen K.-Y."/>
            <person name="Chow W.-N."/>
            <person name="Lin X."/>
        </authorList>
    </citation>
    <scope>NUCLEOTIDE SEQUENCE [LARGE SCALE GENOMIC DNA]</scope>
    <source>
        <strain evidence="11">PM1</strain>
    </source>
</reference>
<dbReference type="GO" id="GO:0008270">
    <property type="term" value="F:zinc ion binding"/>
    <property type="evidence" value="ECO:0007669"/>
    <property type="project" value="UniProtKB-KW"/>
</dbReference>
<keyword evidence="6 8" id="KW-0443">Lipid metabolism</keyword>
<dbReference type="GO" id="GO:0046486">
    <property type="term" value="P:glycerolipid metabolic process"/>
    <property type="evidence" value="ECO:0007669"/>
    <property type="project" value="UniProtKB-ARBA"/>
</dbReference>
<dbReference type="GO" id="GO:0019369">
    <property type="term" value="P:arachidonate metabolic process"/>
    <property type="evidence" value="ECO:0007669"/>
    <property type="project" value="TreeGrafter"/>
</dbReference>
<dbReference type="PANTHER" id="PTHR24185">
    <property type="entry name" value="CALCIUM-INDEPENDENT PHOSPHOLIPASE A2-GAMMA"/>
    <property type="match status" value="1"/>
</dbReference>
<feature type="short sequence motif" description="GXGXXG" evidence="8">
    <location>
        <begin position="445"/>
        <end position="450"/>
    </location>
</feature>
<evidence type="ECO:0000256" key="4">
    <source>
        <dbReference type="ARBA" id="ARBA00022833"/>
    </source>
</evidence>
<accession>A0A093VCB8</accession>
<feature type="short sequence motif" description="GXSXG" evidence="8">
    <location>
        <begin position="478"/>
        <end position="482"/>
    </location>
</feature>
<dbReference type="InterPro" id="IPR017907">
    <property type="entry name" value="Znf_RING_CS"/>
</dbReference>
<evidence type="ECO:0000259" key="10">
    <source>
        <dbReference type="PROSITE" id="PS51635"/>
    </source>
</evidence>
<evidence type="ECO:0000256" key="7">
    <source>
        <dbReference type="PROSITE-ProRule" id="PRU00175"/>
    </source>
</evidence>
<feature type="active site" description="Proton acceptor" evidence="8">
    <location>
        <position position="609"/>
    </location>
</feature>
<protein>
    <submittedName>
        <fullName evidence="11">Calcium-independent phospholipase A2-gamma</fullName>
    </submittedName>
</protein>
<dbReference type="PROSITE" id="PS51635">
    <property type="entry name" value="PNPLA"/>
    <property type="match status" value="1"/>
</dbReference>
<evidence type="ECO:0000313" key="11">
    <source>
        <dbReference type="EMBL" id="KFX50187.1"/>
    </source>
</evidence>